<name>A0A1G2B6F9_9BACT</name>
<gene>
    <name evidence="1" type="ORF">A2898_03080</name>
</gene>
<evidence type="ECO:0000313" key="1">
    <source>
        <dbReference type="EMBL" id="OGY84286.1"/>
    </source>
</evidence>
<organism evidence="1 2">
    <name type="scientific">Candidatus Kerfeldbacteria bacterium RIFCSPLOWO2_01_FULL_48_11</name>
    <dbReference type="NCBI Taxonomy" id="1798543"/>
    <lineage>
        <taxon>Bacteria</taxon>
        <taxon>Candidatus Kerfeldiibacteriota</taxon>
    </lineage>
</organism>
<proteinExistence type="predicted"/>
<reference evidence="1 2" key="1">
    <citation type="journal article" date="2016" name="Nat. Commun.">
        <title>Thousands of microbial genomes shed light on interconnected biogeochemical processes in an aquifer system.</title>
        <authorList>
            <person name="Anantharaman K."/>
            <person name="Brown C.T."/>
            <person name="Hug L.A."/>
            <person name="Sharon I."/>
            <person name="Castelle C.J."/>
            <person name="Probst A.J."/>
            <person name="Thomas B.C."/>
            <person name="Singh A."/>
            <person name="Wilkins M.J."/>
            <person name="Karaoz U."/>
            <person name="Brodie E.L."/>
            <person name="Williams K.H."/>
            <person name="Hubbard S.S."/>
            <person name="Banfield J.F."/>
        </authorList>
    </citation>
    <scope>NUCLEOTIDE SEQUENCE [LARGE SCALE GENOMIC DNA]</scope>
</reference>
<sequence>MGPKRGTIGCILISSTPFTSKLENIDSEKNTAGNIIAVILLQDNSRLIGKTNVKRSKKAGM</sequence>
<dbReference type="STRING" id="1798543.A2898_03080"/>
<accession>A0A1G2B6F9</accession>
<protein>
    <submittedName>
        <fullName evidence="1">Uncharacterized protein</fullName>
    </submittedName>
</protein>
<dbReference type="EMBL" id="MHKE01000009">
    <property type="protein sequence ID" value="OGY84286.1"/>
    <property type="molecule type" value="Genomic_DNA"/>
</dbReference>
<dbReference type="AlphaFoldDB" id="A0A1G2B6F9"/>
<dbReference type="Proteomes" id="UP000179164">
    <property type="component" value="Unassembled WGS sequence"/>
</dbReference>
<evidence type="ECO:0000313" key="2">
    <source>
        <dbReference type="Proteomes" id="UP000179164"/>
    </source>
</evidence>
<comment type="caution">
    <text evidence="1">The sequence shown here is derived from an EMBL/GenBank/DDBJ whole genome shotgun (WGS) entry which is preliminary data.</text>
</comment>